<accession>A0A164DWC2</accession>
<organism evidence="1 2">
    <name type="scientific">Bacillus cereus</name>
    <dbReference type="NCBI Taxonomy" id="1396"/>
    <lineage>
        <taxon>Bacteria</taxon>
        <taxon>Bacillati</taxon>
        <taxon>Bacillota</taxon>
        <taxon>Bacilli</taxon>
        <taxon>Bacillales</taxon>
        <taxon>Bacillaceae</taxon>
        <taxon>Bacillus</taxon>
        <taxon>Bacillus cereus group</taxon>
    </lineage>
</organism>
<proteinExistence type="predicted"/>
<comment type="caution">
    <text evidence="1">The sequence shown here is derived from an EMBL/GenBank/DDBJ whole genome shotgun (WGS) entry which is preliminary data.</text>
</comment>
<sequence>MDKSLKSFTLKNERKPGVLIEQNSMLLANEFIKAMTKQRFWDRAYE</sequence>
<dbReference type="EMBL" id="LJKA01000057">
    <property type="protein sequence ID" value="KZD31354.1"/>
    <property type="molecule type" value="Genomic_DNA"/>
</dbReference>
<reference evidence="1 2" key="1">
    <citation type="submission" date="2015-09" db="EMBL/GenBank/DDBJ databases">
        <title>Bacillus cereus food isolates.</title>
        <authorList>
            <person name="Boekhorst J."/>
        </authorList>
    </citation>
    <scope>NUCLEOTIDE SEQUENCE [LARGE SCALE GENOMIC DNA]</scope>
    <source>
        <strain evidence="1 2">B4082</strain>
    </source>
</reference>
<name>A0A164DWC2_BACCE</name>
<protein>
    <submittedName>
        <fullName evidence="1">Catalase</fullName>
    </submittedName>
</protein>
<evidence type="ECO:0000313" key="1">
    <source>
        <dbReference type="EMBL" id="KZD31354.1"/>
    </source>
</evidence>
<evidence type="ECO:0000313" key="2">
    <source>
        <dbReference type="Proteomes" id="UP000076501"/>
    </source>
</evidence>
<dbReference type="AlphaFoldDB" id="A0A164DWC2"/>
<dbReference type="PATRIC" id="fig|1396.539.peg.3756"/>
<gene>
    <name evidence="1" type="ORF">B4082_3699</name>
</gene>
<dbReference type="Proteomes" id="UP000076501">
    <property type="component" value="Unassembled WGS sequence"/>
</dbReference>